<keyword evidence="4" id="KW-1185">Reference proteome</keyword>
<keyword evidence="2" id="KW-0732">Signal</keyword>
<gene>
    <name evidence="3" type="ORF">H7849_07135</name>
</gene>
<dbReference type="RefSeq" id="WP_186745266.1">
    <property type="nucleotide sequence ID" value="NZ_CP060394.1"/>
</dbReference>
<dbReference type="KEGG" id="adin:H7849_07135"/>
<sequence>MYSSTISRWNAIAATVATFLLVGTTLLAQAQSDMPDAPGPAVQQPAAVVDPPVIPQPKSQREQAAEDLKKEERQRILGIVPDFNMMDNAMAPPLSPKQKFHLFWKSATDPYAFFVAGFVAGYGQAQDSNPGYGQGVEGYFKRFGASYADAFDGNLWGNAILPVWWHEDPRYFRKGTGSIKGRMLHAALSTVWCRRDNGSWGPNYANVVGNMVGGAISNLYYPKEDRGPDIVFGNALTVTAEGAVGAQLVEFWPDILRHYRNKKAKQASAQDASKQTTAQNTSVDTESKQ</sequence>
<feature type="compositionally biased region" description="Polar residues" evidence="1">
    <location>
        <begin position="280"/>
        <end position="289"/>
    </location>
</feature>
<feature type="signal peptide" evidence="2">
    <location>
        <begin position="1"/>
        <end position="30"/>
    </location>
</feature>
<dbReference type="AlphaFoldDB" id="A0A7G8BMC2"/>
<evidence type="ECO:0000313" key="3">
    <source>
        <dbReference type="EMBL" id="QNI33692.1"/>
    </source>
</evidence>
<evidence type="ECO:0000256" key="2">
    <source>
        <dbReference type="SAM" id="SignalP"/>
    </source>
</evidence>
<name>A0A7G8BMC2_9BACT</name>
<evidence type="ECO:0000256" key="1">
    <source>
        <dbReference type="SAM" id="MobiDB-lite"/>
    </source>
</evidence>
<protein>
    <submittedName>
        <fullName evidence="3">Uncharacterized protein</fullName>
    </submittedName>
</protein>
<proteinExistence type="predicted"/>
<accession>A0A7G8BMC2</accession>
<feature type="compositionally biased region" description="Low complexity" evidence="1">
    <location>
        <begin position="266"/>
        <end position="279"/>
    </location>
</feature>
<evidence type="ECO:0000313" key="4">
    <source>
        <dbReference type="Proteomes" id="UP000515312"/>
    </source>
</evidence>
<reference evidence="3 4" key="1">
    <citation type="submission" date="2020-08" db="EMBL/GenBank/DDBJ databases">
        <title>Edaphobacter telluris sp. nov. and Acidobacterium dinghuensis sp. nov., two acidobacteria isolated from forest soil.</title>
        <authorList>
            <person name="Fu J."/>
            <person name="Qiu L."/>
        </authorList>
    </citation>
    <scope>NUCLEOTIDE SEQUENCE [LARGE SCALE GENOMIC DNA]</scope>
    <source>
        <strain evidence="3">4Y35</strain>
    </source>
</reference>
<organism evidence="3 4">
    <name type="scientific">Alloacidobacterium dinghuense</name>
    <dbReference type="NCBI Taxonomy" id="2763107"/>
    <lineage>
        <taxon>Bacteria</taxon>
        <taxon>Pseudomonadati</taxon>
        <taxon>Acidobacteriota</taxon>
        <taxon>Terriglobia</taxon>
        <taxon>Terriglobales</taxon>
        <taxon>Acidobacteriaceae</taxon>
        <taxon>Alloacidobacterium</taxon>
    </lineage>
</organism>
<dbReference type="EMBL" id="CP060394">
    <property type="protein sequence ID" value="QNI33692.1"/>
    <property type="molecule type" value="Genomic_DNA"/>
</dbReference>
<feature type="region of interest" description="Disordered" evidence="1">
    <location>
        <begin position="263"/>
        <end position="289"/>
    </location>
</feature>
<feature type="chain" id="PRO_5028976156" evidence="2">
    <location>
        <begin position="31"/>
        <end position="289"/>
    </location>
</feature>
<dbReference type="Proteomes" id="UP000515312">
    <property type="component" value="Chromosome"/>
</dbReference>